<accession>A0ABW6AN87</accession>
<dbReference type="InterPro" id="IPR036737">
    <property type="entry name" value="OmpA-like_sf"/>
</dbReference>
<dbReference type="InterPro" id="IPR006665">
    <property type="entry name" value="OmpA-like"/>
</dbReference>
<comment type="caution">
    <text evidence="6">The sequence shown here is derived from an EMBL/GenBank/DDBJ whole genome shotgun (WGS) entry which is preliminary data.</text>
</comment>
<evidence type="ECO:0000256" key="1">
    <source>
        <dbReference type="ARBA" id="ARBA00004442"/>
    </source>
</evidence>
<sequence>MKVVIVNECDGISQETTTGPDGSYTFAINPDCDYLLEAIKNNMGTMGSHITKDGSGSGDLTMFKKGDVIKIDNIYYDLNKATIRSDAAIELNKVVTLLTKYPTMTIEMRSHTDSRATDKYNKILSSNRAKSAIAYLKSKGIASKRMVATGYGESALLNKCKDGVNCPEEEHQQNRRTEIKILKLN</sequence>
<dbReference type="PROSITE" id="PS51123">
    <property type="entry name" value="OMPA_2"/>
    <property type="match status" value="1"/>
</dbReference>
<evidence type="ECO:0000256" key="4">
    <source>
        <dbReference type="PROSITE-ProRule" id="PRU00473"/>
    </source>
</evidence>
<name>A0ABW6AN87_9BACT</name>
<gene>
    <name evidence="6" type="ORF">ACFS25_24220</name>
</gene>
<dbReference type="Gene3D" id="3.30.1330.60">
    <property type="entry name" value="OmpA-like domain"/>
    <property type="match status" value="1"/>
</dbReference>
<dbReference type="InterPro" id="IPR050330">
    <property type="entry name" value="Bact_OuterMem_StrucFunc"/>
</dbReference>
<evidence type="ECO:0000259" key="5">
    <source>
        <dbReference type="PROSITE" id="PS51123"/>
    </source>
</evidence>
<evidence type="ECO:0000256" key="2">
    <source>
        <dbReference type="ARBA" id="ARBA00023136"/>
    </source>
</evidence>
<dbReference type="PRINTS" id="PR01021">
    <property type="entry name" value="OMPADOMAIN"/>
</dbReference>
<keyword evidence="2 4" id="KW-0472">Membrane</keyword>
<evidence type="ECO:0000256" key="3">
    <source>
        <dbReference type="ARBA" id="ARBA00023237"/>
    </source>
</evidence>
<feature type="domain" description="OmpA-like" evidence="5">
    <location>
        <begin position="63"/>
        <end position="185"/>
    </location>
</feature>
<proteinExistence type="predicted"/>
<dbReference type="RefSeq" id="WP_381506154.1">
    <property type="nucleotide sequence ID" value="NZ_JBHUOM010000023.1"/>
</dbReference>
<protein>
    <submittedName>
        <fullName evidence="6">OmpA family protein</fullName>
    </submittedName>
</protein>
<dbReference type="CDD" id="cd07185">
    <property type="entry name" value="OmpA_C-like"/>
    <property type="match status" value="1"/>
</dbReference>
<dbReference type="InterPro" id="IPR006664">
    <property type="entry name" value="OMP_bac"/>
</dbReference>
<keyword evidence="3" id="KW-0998">Cell outer membrane</keyword>
<dbReference type="Pfam" id="PF00691">
    <property type="entry name" value="OmpA"/>
    <property type="match status" value="1"/>
</dbReference>
<evidence type="ECO:0000313" key="6">
    <source>
        <dbReference type="EMBL" id="MFD2936909.1"/>
    </source>
</evidence>
<dbReference type="Proteomes" id="UP001597512">
    <property type="component" value="Unassembled WGS sequence"/>
</dbReference>
<organism evidence="6 7">
    <name type="scientific">Spirosoma flavum</name>
    <dbReference type="NCBI Taxonomy" id="2048557"/>
    <lineage>
        <taxon>Bacteria</taxon>
        <taxon>Pseudomonadati</taxon>
        <taxon>Bacteroidota</taxon>
        <taxon>Cytophagia</taxon>
        <taxon>Cytophagales</taxon>
        <taxon>Cytophagaceae</taxon>
        <taxon>Spirosoma</taxon>
    </lineage>
</organism>
<dbReference type="SUPFAM" id="SSF103088">
    <property type="entry name" value="OmpA-like"/>
    <property type="match status" value="1"/>
</dbReference>
<evidence type="ECO:0000313" key="7">
    <source>
        <dbReference type="Proteomes" id="UP001597512"/>
    </source>
</evidence>
<dbReference type="PANTHER" id="PTHR30329:SF21">
    <property type="entry name" value="LIPOPROTEIN YIAD-RELATED"/>
    <property type="match status" value="1"/>
</dbReference>
<reference evidence="7" key="1">
    <citation type="journal article" date="2019" name="Int. J. Syst. Evol. Microbiol.">
        <title>The Global Catalogue of Microorganisms (GCM) 10K type strain sequencing project: providing services to taxonomists for standard genome sequencing and annotation.</title>
        <authorList>
            <consortium name="The Broad Institute Genomics Platform"/>
            <consortium name="The Broad Institute Genome Sequencing Center for Infectious Disease"/>
            <person name="Wu L."/>
            <person name="Ma J."/>
        </authorList>
    </citation>
    <scope>NUCLEOTIDE SEQUENCE [LARGE SCALE GENOMIC DNA]</scope>
    <source>
        <strain evidence="7">KCTC 52490</strain>
    </source>
</reference>
<dbReference type="EMBL" id="JBHUOM010000023">
    <property type="protein sequence ID" value="MFD2936909.1"/>
    <property type="molecule type" value="Genomic_DNA"/>
</dbReference>
<keyword evidence="7" id="KW-1185">Reference proteome</keyword>
<dbReference type="PANTHER" id="PTHR30329">
    <property type="entry name" value="STATOR ELEMENT OF FLAGELLAR MOTOR COMPLEX"/>
    <property type="match status" value="1"/>
</dbReference>
<comment type="subcellular location">
    <subcellularLocation>
        <location evidence="1">Cell outer membrane</location>
    </subcellularLocation>
</comment>